<organism evidence="1 2">
    <name type="scientific">Aspergillus brunneoviolaceus CBS 621.78</name>
    <dbReference type="NCBI Taxonomy" id="1450534"/>
    <lineage>
        <taxon>Eukaryota</taxon>
        <taxon>Fungi</taxon>
        <taxon>Dikarya</taxon>
        <taxon>Ascomycota</taxon>
        <taxon>Pezizomycotina</taxon>
        <taxon>Eurotiomycetes</taxon>
        <taxon>Eurotiomycetidae</taxon>
        <taxon>Eurotiales</taxon>
        <taxon>Aspergillaceae</taxon>
        <taxon>Aspergillus</taxon>
        <taxon>Aspergillus subgen. Circumdati</taxon>
    </lineage>
</organism>
<evidence type="ECO:0000313" key="1">
    <source>
        <dbReference type="EMBL" id="RAH51469.1"/>
    </source>
</evidence>
<dbReference type="EMBL" id="KZ825310">
    <property type="protein sequence ID" value="RAH51469.1"/>
    <property type="molecule type" value="Genomic_DNA"/>
</dbReference>
<name>A0ACD1GQS5_9EURO</name>
<sequence length="186" mass="21557">MRVFPRPSNYSPTNVSLSTRKQRLLYGNLMIHNSQLSQAMLQNEWHAQHTNGRYGVIMHNVDATSDREGKKRGYAHRGMRQRLGINIKVYMWPAQYCTGAEQNRVGGNSGHRRVNKREVCRRKEMKKENVWERGIGYTKTSDWTKSGGPSRPFAIELRMFVFVRESRSKRGMREKGNQPKITSASV</sequence>
<keyword evidence="2" id="KW-1185">Reference proteome</keyword>
<gene>
    <name evidence="1" type="ORF">BO95DRAFT_3907</name>
</gene>
<accession>A0ACD1GQS5</accession>
<dbReference type="Proteomes" id="UP000249057">
    <property type="component" value="Unassembled WGS sequence"/>
</dbReference>
<proteinExistence type="predicted"/>
<reference evidence="1" key="1">
    <citation type="submission" date="2018-02" db="EMBL/GenBank/DDBJ databases">
        <title>The genomes of Aspergillus section Nigri reveals drivers in fungal speciation.</title>
        <authorList>
            <consortium name="DOE Joint Genome Institute"/>
            <person name="Vesth T.C."/>
            <person name="Nybo J."/>
            <person name="Theobald S."/>
            <person name="Brandl J."/>
            <person name="Frisvad J.C."/>
            <person name="Nielsen K.F."/>
            <person name="Lyhne E.K."/>
            <person name="Kogle M.E."/>
            <person name="Kuo A."/>
            <person name="Riley R."/>
            <person name="Clum A."/>
            <person name="Nolan M."/>
            <person name="Lipzen A."/>
            <person name="Salamov A."/>
            <person name="Henrissat B."/>
            <person name="Wiebenga A."/>
            <person name="De vries R.P."/>
            <person name="Grigoriev I.V."/>
            <person name="Mortensen U.H."/>
            <person name="Andersen M.R."/>
            <person name="Baker S.E."/>
        </authorList>
    </citation>
    <scope>NUCLEOTIDE SEQUENCE</scope>
    <source>
        <strain evidence="1">CBS 621.78</strain>
    </source>
</reference>
<evidence type="ECO:0000313" key="2">
    <source>
        <dbReference type="Proteomes" id="UP000249057"/>
    </source>
</evidence>
<protein>
    <submittedName>
        <fullName evidence="1">Uncharacterized protein</fullName>
    </submittedName>
</protein>